<evidence type="ECO:0000256" key="6">
    <source>
        <dbReference type="SAM" id="Phobius"/>
    </source>
</evidence>
<evidence type="ECO:0000256" key="5">
    <source>
        <dbReference type="ARBA" id="ARBA00023136"/>
    </source>
</evidence>
<accession>A0AAP2E3W6</accession>
<sequence length="82" mass="9404">MNYINLSTAQSFTRIKEISIRKVLGSMKYQLISQFMAESFLFAFIAMILSYGVFYLMLPMLNELTGKTLAFSEQIDTMLVLS</sequence>
<feature type="non-terminal residue" evidence="8">
    <location>
        <position position="82"/>
    </location>
</feature>
<evidence type="ECO:0000256" key="3">
    <source>
        <dbReference type="ARBA" id="ARBA00022692"/>
    </source>
</evidence>
<proteinExistence type="predicted"/>
<keyword evidence="9" id="KW-1185">Reference proteome</keyword>
<keyword evidence="4 6" id="KW-1133">Transmembrane helix</keyword>
<organism evidence="8 9">
    <name type="scientific">Dawidia cretensis</name>
    <dbReference type="NCBI Taxonomy" id="2782350"/>
    <lineage>
        <taxon>Bacteria</taxon>
        <taxon>Pseudomonadati</taxon>
        <taxon>Bacteroidota</taxon>
        <taxon>Cytophagia</taxon>
        <taxon>Cytophagales</taxon>
        <taxon>Chryseotaleaceae</taxon>
        <taxon>Dawidia</taxon>
    </lineage>
</organism>
<evidence type="ECO:0000256" key="2">
    <source>
        <dbReference type="ARBA" id="ARBA00022475"/>
    </source>
</evidence>
<comment type="caution">
    <text evidence="8">The sequence shown here is derived from an EMBL/GenBank/DDBJ whole genome shotgun (WGS) entry which is preliminary data.</text>
</comment>
<gene>
    <name evidence="8" type="ORF">KK062_30535</name>
</gene>
<dbReference type="InterPro" id="IPR003838">
    <property type="entry name" value="ABC3_permease_C"/>
</dbReference>
<feature type="domain" description="ABC3 transporter permease C-terminal" evidence="7">
    <location>
        <begin position="3"/>
        <end position="67"/>
    </location>
</feature>
<dbReference type="AlphaFoldDB" id="A0AAP2E3W6"/>
<evidence type="ECO:0000256" key="4">
    <source>
        <dbReference type="ARBA" id="ARBA00022989"/>
    </source>
</evidence>
<protein>
    <submittedName>
        <fullName evidence="8">FtsX-like permease family protein</fullName>
    </submittedName>
</protein>
<evidence type="ECO:0000313" key="9">
    <source>
        <dbReference type="Proteomes" id="UP001319080"/>
    </source>
</evidence>
<keyword evidence="2" id="KW-1003">Cell membrane</keyword>
<keyword evidence="5 6" id="KW-0472">Membrane</keyword>
<evidence type="ECO:0000259" key="7">
    <source>
        <dbReference type="Pfam" id="PF02687"/>
    </source>
</evidence>
<dbReference type="Pfam" id="PF02687">
    <property type="entry name" value="FtsX"/>
    <property type="match status" value="1"/>
</dbReference>
<feature type="transmembrane region" description="Helical" evidence="6">
    <location>
        <begin position="35"/>
        <end position="58"/>
    </location>
</feature>
<dbReference type="GO" id="GO:0005886">
    <property type="term" value="C:plasma membrane"/>
    <property type="evidence" value="ECO:0007669"/>
    <property type="project" value="UniProtKB-SubCell"/>
</dbReference>
<dbReference type="EMBL" id="JAHESE010000230">
    <property type="protein sequence ID" value="MBT1712611.1"/>
    <property type="molecule type" value="Genomic_DNA"/>
</dbReference>
<comment type="subcellular location">
    <subcellularLocation>
        <location evidence="1">Cell membrane</location>
        <topology evidence="1">Multi-pass membrane protein</topology>
    </subcellularLocation>
</comment>
<dbReference type="Proteomes" id="UP001319080">
    <property type="component" value="Unassembled WGS sequence"/>
</dbReference>
<name>A0AAP2E3W6_9BACT</name>
<evidence type="ECO:0000313" key="8">
    <source>
        <dbReference type="EMBL" id="MBT1712611.1"/>
    </source>
</evidence>
<keyword evidence="3 6" id="KW-0812">Transmembrane</keyword>
<evidence type="ECO:0000256" key="1">
    <source>
        <dbReference type="ARBA" id="ARBA00004651"/>
    </source>
</evidence>
<reference evidence="8 9" key="1">
    <citation type="submission" date="2021-05" db="EMBL/GenBank/DDBJ databases">
        <title>A Polyphasic approach of four new species of the genus Ohtaekwangia: Ohtaekwangia histidinii sp. nov., Ohtaekwangia cretensis sp. nov., Ohtaekwangia indiensis sp. nov., Ohtaekwangia reichenbachii sp. nov. from diverse environment.</title>
        <authorList>
            <person name="Octaviana S."/>
        </authorList>
    </citation>
    <scope>NUCLEOTIDE SEQUENCE [LARGE SCALE GENOMIC DNA]</scope>
    <source>
        <strain evidence="8 9">PWU5</strain>
    </source>
</reference>